<proteinExistence type="predicted"/>
<dbReference type="Gene3D" id="3.30.870.10">
    <property type="entry name" value="Endonuclease Chain A"/>
    <property type="match status" value="2"/>
</dbReference>
<dbReference type="PANTHER" id="PTHR21248:SF12">
    <property type="entry name" value="CARDIOLIPIN SYNTHASE C"/>
    <property type="match status" value="1"/>
</dbReference>
<reference evidence="2 3" key="1">
    <citation type="submission" date="2018-03" db="EMBL/GenBank/DDBJ databases">
        <title>Genetic Diversity and Phenotypic Plasticity of AHL Mediated Quorum Sensing in Environmental Strains of Vibrio mediterranei.</title>
        <authorList>
            <person name="Lantoine F."/>
            <person name="Vouve F."/>
        </authorList>
    </citation>
    <scope>NUCLEOTIDE SEQUENCE [LARGE SCALE GENOMIC DNA]</scope>
    <source>
        <strain evidence="2 3">17LN0615E</strain>
    </source>
</reference>
<dbReference type="PROSITE" id="PS51257">
    <property type="entry name" value="PROKAR_LIPOPROTEIN"/>
    <property type="match status" value="1"/>
</dbReference>
<dbReference type="InterPro" id="IPR001736">
    <property type="entry name" value="PLipase_D/transphosphatidylase"/>
</dbReference>
<dbReference type="Proteomes" id="UP000238163">
    <property type="component" value="Unassembled WGS sequence"/>
</dbReference>
<dbReference type="EMBL" id="NWTN01000001">
    <property type="protein sequence ID" value="PRQ69568.1"/>
    <property type="molecule type" value="Genomic_DNA"/>
</dbReference>
<feature type="domain" description="PLD phosphodiesterase" evidence="1">
    <location>
        <begin position="183"/>
        <end position="215"/>
    </location>
</feature>
<evidence type="ECO:0000313" key="2">
    <source>
        <dbReference type="EMBL" id="PRQ69568.1"/>
    </source>
</evidence>
<dbReference type="RefSeq" id="WP_096441595.1">
    <property type="nucleotide sequence ID" value="NZ_NWTN01000001.1"/>
</dbReference>
<dbReference type="SUPFAM" id="SSF56024">
    <property type="entry name" value="Phospholipase D/nuclease"/>
    <property type="match status" value="2"/>
</dbReference>
<keyword evidence="3" id="KW-1185">Reference proteome</keyword>
<dbReference type="Pfam" id="PF13091">
    <property type="entry name" value="PLDc_2"/>
    <property type="match status" value="2"/>
</dbReference>
<dbReference type="SMART" id="SM00155">
    <property type="entry name" value="PLDc"/>
    <property type="match status" value="2"/>
</dbReference>
<accession>A0ABX5DIL0</accession>
<evidence type="ECO:0000259" key="1">
    <source>
        <dbReference type="PROSITE" id="PS50035"/>
    </source>
</evidence>
<protein>
    <submittedName>
        <fullName evidence="2">Phospholipase</fullName>
    </submittedName>
</protein>
<sequence>MKHFIILLIFFVAGCANSHKIVDANPSLDITDTEHMSNVYQSRRWQPTALLETSRIDDAIVAHSPIQPALINVFGPSHEEAVSSIATKIWLIDNAEYTIDATHYIFTQDMMGLAMLGALCNAVQRGVDVRFMVDSIGSFSVTHKEIKGLIECAKKAREFGDSGKKARVQAVVFNAVSKPFTRVNRRSHDKLLIVDGRFPSQSWVMTGGRNVSLDYFGLNVDGSKNYDTYQDLEILVRPQSHVVSNDDNIGYLAEEYFTHLFSHDGNKLLKQWFPRPLQRRKAQEALESLKSMPKFQEHYNKVPSNLHDNPLKSDVKLAHELYNLKSFSVVSRRMEILDKNPNSIVAILEDITLNNKNAKHLKIISPYAFLATYNEPGHAHYYDGRQALEEWLAADPERTVEVVSNSVLTSDNFLTQAIIDIESVPRALLSEEQLRAWQRHESKEQLLNDTDWLEATSNPRLRIYQLGKEDSVDLGGDQHYGKLHAKAIIVDDLGFVGTTNLDYRSRLFNNEVGYFYESAEVSDALIDIFESLKSNSYLWGSKEWLEMREDVIQGSILKGITTSEQRSIYQSLRYSGLKWQM</sequence>
<feature type="domain" description="PLD phosphodiesterase" evidence="1">
    <location>
        <begin position="479"/>
        <end position="505"/>
    </location>
</feature>
<dbReference type="InterPro" id="IPR025202">
    <property type="entry name" value="PLD-like_dom"/>
</dbReference>
<dbReference type="PANTHER" id="PTHR21248">
    <property type="entry name" value="CARDIOLIPIN SYNTHASE"/>
    <property type="match status" value="1"/>
</dbReference>
<organism evidence="2 3">
    <name type="scientific">Vibrio mediterranei</name>
    <dbReference type="NCBI Taxonomy" id="689"/>
    <lineage>
        <taxon>Bacteria</taxon>
        <taxon>Pseudomonadati</taxon>
        <taxon>Pseudomonadota</taxon>
        <taxon>Gammaproteobacteria</taxon>
        <taxon>Vibrionales</taxon>
        <taxon>Vibrionaceae</taxon>
        <taxon>Vibrio</taxon>
    </lineage>
</organism>
<name>A0ABX5DIL0_9VIBR</name>
<comment type="caution">
    <text evidence="2">The sequence shown here is derived from an EMBL/GenBank/DDBJ whole genome shotgun (WGS) entry which is preliminary data.</text>
</comment>
<gene>
    <name evidence="2" type="ORF">COR51_02950</name>
</gene>
<evidence type="ECO:0000313" key="3">
    <source>
        <dbReference type="Proteomes" id="UP000238163"/>
    </source>
</evidence>
<dbReference type="PROSITE" id="PS50035">
    <property type="entry name" value="PLD"/>
    <property type="match status" value="2"/>
</dbReference>